<evidence type="ECO:0000313" key="2">
    <source>
        <dbReference type="EMBL" id="TQO19654.1"/>
    </source>
</evidence>
<accession>A0A8H2K6M8</accession>
<dbReference type="GO" id="GO:0006355">
    <property type="term" value="P:regulation of DNA-templated transcription"/>
    <property type="evidence" value="ECO:0007669"/>
    <property type="project" value="InterPro"/>
</dbReference>
<reference evidence="2 3" key="1">
    <citation type="submission" date="2019-06" db="EMBL/GenBank/DDBJ databases">
        <title>Sequencing the genomes of 1000 actinobacteria strains.</title>
        <authorList>
            <person name="Klenk H.-P."/>
        </authorList>
    </citation>
    <scope>NUCLEOTIDE SEQUENCE [LARGE SCALE GENOMIC DNA]</scope>
    <source>
        <strain evidence="2 3">DSM 21947</strain>
    </source>
</reference>
<keyword evidence="3" id="KW-1185">Reference proteome</keyword>
<organism evidence="2 3">
    <name type="scientific">Rhodoglobus vestalii</name>
    <dbReference type="NCBI Taxonomy" id="193384"/>
    <lineage>
        <taxon>Bacteria</taxon>
        <taxon>Bacillati</taxon>
        <taxon>Actinomycetota</taxon>
        <taxon>Actinomycetes</taxon>
        <taxon>Micrococcales</taxon>
        <taxon>Microbacteriaceae</taxon>
        <taxon>Rhodoglobus</taxon>
    </lineage>
</organism>
<feature type="domain" description="Ribbon-helix-helix protein CopG" evidence="1">
    <location>
        <begin position="72"/>
        <end position="107"/>
    </location>
</feature>
<evidence type="ECO:0000313" key="3">
    <source>
        <dbReference type="Proteomes" id="UP000316560"/>
    </source>
</evidence>
<gene>
    <name evidence="2" type="ORF">FB472_1225</name>
</gene>
<dbReference type="Pfam" id="PF01402">
    <property type="entry name" value="RHH_1"/>
    <property type="match status" value="1"/>
</dbReference>
<dbReference type="Proteomes" id="UP000316560">
    <property type="component" value="Unassembled WGS sequence"/>
</dbReference>
<dbReference type="RefSeq" id="WP_141990118.1">
    <property type="nucleotide sequence ID" value="NZ_VFRA01000001.1"/>
</dbReference>
<dbReference type="InterPro" id="IPR002145">
    <property type="entry name" value="CopG"/>
</dbReference>
<dbReference type="AlphaFoldDB" id="A0A8H2K6M8"/>
<evidence type="ECO:0000259" key="1">
    <source>
        <dbReference type="Pfam" id="PF01402"/>
    </source>
</evidence>
<sequence length="112" mass="12067">MSTKYEELAARAERGELVVKPGTVRRGDAAAHDEIQRLVMEATGASTVQEAANIAVGRPRVGAKGGQSPVVRARVPQSLKERVAALAEREQRAESDIVREAVAAYVEMRQVS</sequence>
<dbReference type="OrthoDB" id="5118955at2"/>
<dbReference type="SUPFAM" id="SSF47598">
    <property type="entry name" value="Ribbon-helix-helix"/>
    <property type="match status" value="1"/>
</dbReference>
<dbReference type="EMBL" id="VFRA01000001">
    <property type="protein sequence ID" value="TQO19654.1"/>
    <property type="molecule type" value="Genomic_DNA"/>
</dbReference>
<proteinExistence type="predicted"/>
<name>A0A8H2K6M8_9MICO</name>
<comment type="caution">
    <text evidence="2">The sequence shown here is derived from an EMBL/GenBank/DDBJ whole genome shotgun (WGS) entry which is preliminary data.</text>
</comment>
<dbReference type="InterPro" id="IPR010985">
    <property type="entry name" value="Ribbon_hlx_hlx"/>
</dbReference>
<protein>
    <submittedName>
        <fullName evidence="2">Ribbon-helix-helix CopG family protein</fullName>
    </submittedName>
</protein>